<dbReference type="Proteomes" id="UP001296104">
    <property type="component" value="Unassembled WGS sequence"/>
</dbReference>
<feature type="region of interest" description="Disordered" evidence="1">
    <location>
        <begin position="266"/>
        <end position="322"/>
    </location>
</feature>
<feature type="compositionally biased region" description="Basic and acidic residues" evidence="1">
    <location>
        <begin position="292"/>
        <end position="303"/>
    </location>
</feature>
<gene>
    <name evidence="2" type="ORF">LECACI_7A009050</name>
</gene>
<proteinExistence type="predicted"/>
<keyword evidence="3" id="KW-1185">Reference proteome</keyword>
<name>A0AAI9EEW2_9PEZI</name>
<evidence type="ECO:0000313" key="3">
    <source>
        <dbReference type="Proteomes" id="UP001296104"/>
    </source>
</evidence>
<feature type="compositionally biased region" description="Polar residues" evidence="1">
    <location>
        <begin position="137"/>
        <end position="147"/>
    </location>
</feature>
<organism evidence="2 3">
    <name type="scientific">Lecanosticta acicola</name>
    <dbReference type="NCBI Taxonomy" id="111012"/>
    <lineage>
        <taxon>Eukaryota</taxon>
        <taxon>Fungi</taxon>
        <taxon>Dikarya</taxon>
        <taxon>Ascomycota</taxon>
        <taxon>Pezizomycotina</taxon>
        <taxon>Dothideomycetes</taxon>
        <taxon>Dothideomycetidae</taxon>
        <taxon>Mycosphaerellales</taxon>
        <taxon>Mycosphaerellaceae</taxon>
        <taxon>Lecanosticta</taxon>
    </lineage>
</organism>
<dbReference type="EMBL" id="CAVMBE010000096">
    <property type="protein sequence ID" value="CAK4033892.1"/>
    <property type="molecule type" value="Genomic_DNA"/>
</dbReference>
<accession>A0AAI9EEW2</accession>
<comment type="caution">
    <text evidence="2">The sequence shown here is derived from an EMBL/GenBank/DDBJ whole genome shotgun (WGS) entry which is preliminary data.</text>
</comment>
<feature type="compositionally biased region" description="Low complexity" evidence="1">
    <location>
        <begin position="279"/>
        <end position="290"/>
    </location>
</feature>
<feature type="region of interest" description="Disordered" evidence="1">
    <location>
        <begin position="224"/>
        <end position="245"/>
    </location>
</feature>
<evidence type="ECO:0000256" key="1">
    <source>
        <dbReference type="SAM" id="MobiDB-lite"/>
    </source>
</evidence>
<sequence length="344" mass="38364">MSVLASICRHPLGGTSVVSSGTDFVDVTNPYCRPCILRRRDEAAYRQLNDFTRRGERSPDWQSAKSRYARAHIDYLQDCQQREEEAQLYTEQQRMATIRGQKFSADLWLDKLSNFNAPMEQQSRQDSVQQNAPVDLASSLSPATSNPTEKHKIHTSGQQAAASVIRSCMKSGKQDQDAITSSSAGRRVSFADQARVHSRSSIDQTGADALAAATQTDAIEESVGSMTLTPEDQIRPSISSFQRQAGKSYIPGRWAAADGTEYWDTSKLREKVSNEQSRQQAAAQQQQQQQPVDEKDAAERREQALALEPEDPDCAAMENREIDERLRTLQAQLDAFDESPSEET</sequence>
<feature type="region of interest" description="Disordered" evidence="1">
    <location>
        <begin position="137"/>
        <end position="203"/>
    </location>
</feature>
<dbReference type="AlphaFoldDB" id="A0AAI9EEW2"/>
<protein>
    <submittedName>
        <fullName evidence="2">Uncharacterized protein</fullName>
    </submittedName>
</protein>
<evidence type="ECO:0000313" key="2">
    <source>
        <dbReference type="EMBL" id="CAK4033892.1"/>
    </source>
</evidence>
<reference evidence="2" key="1">
    <citation type="submission" date="2023-11" db="EMBL/GenBank/DDBJ databases">
        <authorList>
            <person name="Alioto T."/>
            <person name="Alioto T."/>
            <person name="Gomez Garrido J."/>
        </authorList>
    </citation>
    <scope>NUCLEOTIDE SEQUENCE</scope>
</reference>